<organism evidence="2 3">
    <name type="scientific">Daldinia eschscholtzii</name>
    <dbReference type="NCBI Taxonomy" id="292717"/>
    <lineage>
        <taxon>Eukaryota</taxon>
        <taxon>Fungi</taxon>
        <taxon>Dikarya</taxon>
        <taxon>Ascomycota</taxon>
        <taxon>Pezizomycotina</taxon>
        <taxon>Sordariomycetes</taxon>
        <taxon>Xylariomycetidae</taxon>
        <taxon>Xylariales</taxon>
        <taxon>Hypoxylaceae</taxon>
        <taxon>Daldinia</taxon>
    </lineage>
</organism>
<dbReference type="Proteomes" id="UP001369815">
    <property type="component" value="Unassembled WGS sequence"/>
</dbReference>
<feature type="region of interest" description="Disordered" evidence="1">
    <location>
        <begin position="361"/>
        <end position="558"/>
    </location>
</feature>
<feature type="compositionally biased region" description="Basic and acidic residues" evidence="1">
    <location>
        <begin position="484"/>
        <end position="495"/>
    </location>
</feature>
<feature type="region of interest" description="Disordered" evidence="1">
    <location>
        <begin position="640"/>
        <end position="712"/>
    </location>
</feature>
<evidence type="ECO:0000313" key="3">
    <source>
        <dbReference type="Proteomes" id="UP001369815"/>
    </source>
</evidence>
<feature type="compositionally biased region" description="Basic and acidic residues" evidence="1">
    <location>
        <begin position="655"/>
        <end position="664"/>
    </location>
</feature>
<feature type="compositionally biased region" description="Polar residues" evidence="1">
    <location>
        <begin position="31"/>
        <end position="47"/>
    </location>
</feature>
<feature type="compositionally biased region" description="Basic and acidic residues" evidence="1">
    <location>
        <begin position="362"/>
        <end position="372"/>
    </location>
</feature>
<accession>A0AAX6N168</accession>
<keyword evidence="3" id="KW-1185">Reference proteome</keyword>
<gene>
    <name evidence="2" type="ORF">Daesc_000976</name>
</gene>
<comment type="caution">
    <text evidence="2">The sequence shown here is derived from an EMBL/GenBank/DDBJ whole genome shotgun (WGS) entry which is preliminary data.</text>
</comment>
<feature type="compositionally biased region" description="Basic and acidic residues" evidence="1">
    <location>
        <begin position="683"/>
        <end position="692"/>
    </location>
</feature>
<evidence type="ECO:0000313" key="2">
    <source>
        <dbReference type="EMBL" id="KAK6958181.1"/>
    </source>
</evidence>
<evidence type="ECO:0000256" key="1">
    <source>
        <dbReference type="SAM" id="MobiDB-lite"/>
    </source>
</evidence>
<feature type="compositionally biased region" description="Basic residues" evidence="1">
    <location>
        <begin position="407"/>
        <end position="417"/>
    </location>
</feature>
<feature type="compositionally biased region" description="Basic and acidic residues" evidence="1">
    <location>
        <begin position="10"/>
        <end position="28"/>
    </location>
</feature>
<protein>
    <recommendedName>
        <fullName evidence="4">DUF3824 domain-containing protein</fullName>
    </recommendedName>
</protein>
<dbReference type="AlphaFoldDB" id="A0AAX6N168"/>
<feature type="compositionally biased region" description="Basic and acidic residues" evidence="1">
    <location>
        <begin position="52"/>
        <end position="69"/>
    </location>
</feature>
<feature type="region of interest" description="Disordered" evidence="1">
    <location>
        <begin position="1"/>
        <end position="112"/>
    </location>
</feature>
<feature type="compositionally biased region" description="Low complexity" evidence="1">
    <location>
        <begin position="391"/>
        <end position="404"/>
    </location>
</feature>
<feature type="compositionally biased region" description="Low complexity" evidence="1">
    <location>
        <begin position="534"/>
        <end position="544"/>
    </location>
</feature>
<proteinExistence type="predicted"/>
<evidence type="ECO:0008006" key="4">
    <source>
        <dbReference type="Google" id="ProtNLM"/>
    </source>
</evidence>
<name>A0AAX6N168_9PEZI</name>
<sequence length="712" mass="79347">MSAYDPYDPPPRDYSRRYYHDDRRERASPRYTETQETYYRVNPTSRTALVPRTREDSDQLSVEEVHRDFPPPGYSRDARRAKSADPGYDDYYYDSRHPYDGARDHRPRRKPASVYYEEEERTRKRVLSKQEKIIAAVAGGLLAAGAKELWDRHEAEKEGVEVHRNIAASAAIGAAGAFAGYQGVDYYNKHANKDDKKSTYIVHKGRDGKVIEYYSDDDDDDSRHQKGNKSFLENALAAAGLGGAIKALTGGGSEKDSRSRHGSRRGSPDSYRSRGSTKSSKDTPAARMQKAAKASLVAGAAEAFRVAKEPGGWKGEKMKRVLTAAAGAATIDAAHDPSKDSKRHLVESVIGGLLGNRMLNGSRKDIEEDRRTGRSRSRSRARSEGGGGPGLAALATAGLGALGAKKLVSRSRSRSRPRRDSYDSYDSRSPSPRRRRSRSRSRSRSIVDKTRRSLAKIGLGNGPDDKDDDYYDDRSSRRSRHRSPSSDHYDDDYKSRAYMRGGRGPANDRYDDYDEEERSIGSGRPRSSSRSRGGRSSSASSSDLGDSDEDKKMTSKMRRKQLITTGLAAVATIHAAHNVYGSMGQRDARHRAVKEGKLSPEEARKLKTKALLQDAASVGIAALGVKGAISELKEAREQAKAVKEWKEEKKRRHEKRMERLRRENSSYSGRSRADNWRSSAPPRENRYDDGPHYTDGNPYSALPAPPEGYDRR</sequence>
<feature type="compositionally biased region" description="Basic residues" evidence="1">
    <location>
        <begin position="431"/>
        <end position="443"/>
    </location>
</feature>
<dbReference type="EMBL" id="JBANMG010000001">
    <property type="protein sequence ID" value="KAK6958181.1"/>
    <property type="molecule type" value="Genomic_DNA"/>
</dbReference>
<reference evidence="2 3" key="1">
    <citation type="journal article" date="2024" name="Front Chem Biol">
        <title>Unveiling the potential of Daldinia eschscholtzii MFLUCC 19-0629 through bioactivity and bioinformatics studies for enhanced sustainable agriculture production.</title>
        <authorList>
            <person name="Brooks S."/>
            <person name="Weaver J.A."/>
            <person name="Klomchit A."/>
            <person name="Alharthi S.A."/>
            <person name="Onlamun T."/>
            <person name="Nurani R."/>
            <person name="Vong T.K."/>
            <person name="Alberti F."/>
            <person name="Greco C."/>
        </authorList>
    </citation>
    <scope>NUCLEOTIDE SEQUENCE [LARGE SCALE GENOMIC DNA]</scope>
    <source>
        <strain evidence="2">MFLUCC 19-0629</strain>
    </source>
</reference>
<feature type="region of interest" description="Disordered" evidence="1">
    <location>
        <begin position="248"/>
        <end position="291"/>
    </location>
</feature>
<feature type="compositionally biased region" description="Basic and acidic residues" evidence="1">
    <location>
        <begin position="93"/>
        <end position="104"/>
    </location>
</feature>